<protein>
    <recommendedName>
        <fullName evidence="4">Glycosyltransferase</fullName>
        <ecNumber evidence="4">2.4.1.-</ecNumber>
    </recommendedName>
</protein>
<evidence type="ECO:0000256" key="1">
    <source>
        <dbReference type="ARBA" id="ARBA00009995"/>
    </source>
</evidence>
<evidence type="ECO:0000313" key="5">
    <source>
        <dbReference type="EMBL" id="MED6183115.1"/>
    </source>
</evidence>
<dbReference type="PANTHER" id="PTHR11926:SF1392">
    <property type="entry name" value="GLYCOSYLTRANSFERASE"/>
    <property type="match status" value="1"/>
</dbReference>
<dbReference type="PROSITE" id="PS00375">
    <property type="entry name" value="UDPGT"/>
    <property type="match status" value="1"/>
</dbReference>
<evidence type="ECO:0000256" key="2">
    <source>
        <dbReference type="ARBA" id="ARBA00022679"/>
    </source>
</evidence>
<evidence type="ECO:0000256" key="3">
    <source>
        <dbReference type="RuleBase" id="RU003718"/>
    </source>
</evidence>
<dbReference type="InterPro" id="IPR002213">
    <property type="entry name" value="UDP_glucos_trans"/>
</dbReference>
<reference evidence="5 6" key="1">
    <citation type="journal article" date="2023" name="Plants (Basel)">
        <title>Bridging the Gap: Combining Genomics and Transcriptomics Approaches to Understand Stylosanthes scabra, an Orphan Legume from the Brazilian Caatinga.</title>
        <authorList>
            <person name="Ferreira-Neto J.R.C."/>
            <person name="da Silva M.D."/>
            <person name="Binneck E."/>
            <person name="de Melo N.F."/>
            <person name="da Silva R.H."/>
            <person name="de Melo A.L.T.M."/>
            <person name="Pandolfi V."/>
            <person name="Bustamante F.O."/>
            <person name="Brasileiro-Vidal A.C."/>
            <person name="Benko-Iseppon A.M."/>
        </authorList>
    </citation>
    <scope>NUCLEOTIDE SEQUENCE [LARGE SCALE GENOMIC DNA]</scope>
    <source>
        <tissue evidence="5">Leaves</tissue>
    </source>
</reference>
<comment type="caution">
    <text evidence="5">The sequence shown here is derived from an EMBL/GenBank/DDBJ whole genome shotgun (WGS) entry which is preliminary data.</text>
</comment>
<keyword evidence="2 3" id="KW-0808">Transferase</keyword>
<dbReference type="SUPFAM" id="SSF53756">
    <property type="entry name" value="UDP-Glycosyltransferase/glycogen phosphorylase"/>
    <property type="match status" value="1"/>
</dbReference>
<name>A0ABU6WD62_9FABA</name>
<accession>A0ABU6WD62</accession>
<sequence length="487" mass="55173">MKPRQTSSAHVLIFPGPLQGHVNSMLNLAQLLALHNLHVTFLNTQHIHNRLTRFADIESLPARYPTLRFKTIPDGLPEGHSRSGEGSMEPFHSVKVHGKPLLREILVKERVTCLVADGFFGKMANEMTEEVGVPSIHFRTISSSCFWTYFWTPYLFESNELPITGEEDMDRIITTIPGMENRLRCRDLPSFCRPTRAYGEPIIPLDTIVSETHQTLRPRAVIFNTFDDLEDPALSQIRRRFPTVFTVGPLHQHRESRAATATNTMRSSNNSIWEEDTSCMAWLDSQPLRSVIYVSFGSLTTMSRDTLMEFWYGLVNSKTRFLWVVRSDMIAAGEGKDESVPTELVEGTKERGLMVGWVPQVEVLAHKSIGAFMTHCGWNSTIESVVAGVPMICWPYFADQQVNSRLVSEYWKVGLDMKDVCDRNVVENMVNDVMINRKEEFLQSADKLAVLARKSVNEGGSSYTNLDRLVDFIESISQERCLCTGTS</sequence>
<dbReference type="Gene3D" id="3.40.50.2000">
    <property type="entry name" value="Glycogen Phosphorylase B"/>
    <property type="match status" value="2"/>
</dbReference>
<dbReference type="InterPro" id="IPR035595">
    <property type="entry name" value="UDP_glycos_trans_CS"/>
</dbReference>
<dbReference type="EC" id="2.4.1.-" evidence="4"/>
<evidence type="ECO:0000256" key="4">
    <source>
        <dbReference type="RuleBase" id="RU362057"/>
    </source>
</evidence>
<organism evidence="5 6">
    <name type="scientific">Stylosanthes scabra</name>
    <dbReference type="NCBI Taxonomy" id="79078"/>
    <lineage>
        <taxon>Eukaryota</taxon>
        <taxon>Viridiplantae</taxon>
        <taxon>Streptophyta</taxon>
        <taxon>Embryophyta</taxon>
        <taxon>Tracheophyta</taxon>
        <taxon>Spermatophyta</taxon>
        <taxon>Magnoliopsida</taxon>
        <taxon>eudicotyledons</taxon>
        <taxon>Gunneridae</taxon>
        <taxon>Pentapetalae</taxon>
        <taxon>rosids</taxon>
        <taxon>fabids</taxon>
        <taxon>Fabales</taxon>
        <taxon>Fabaceae</taxon>
        <taxon>Papilionoideae</taxon>
        <taxon>50 kb inversion clade</taxon>
        <taxon>dalbergioids sensu lato</taxon>
        <taxon>Dalbergieae</taxon>
        <taxon>Pterocarpus clade</taxon>
        <taxon>Stylosanthes</taxon>
    </lineage>
</organism>
<dbReference type="Pfam" id="PF00201">
    <property type="entry name" value="UDPGT"/>
    <property type="match status" value="1"/>
</dbReference>
<comment type="similarity">
    <text evidence="1 3">Belongs to the UDP-glycosyltransferase family.</text>
</comment>
<gene>
    <name evidence="5" type="ORF">PIB30_035039</name>
</gene>
<dbReference type="Proteomes" id="UP001341840">
    <property type="component" value="Unassembled WGS sequence"/>
</dbReference>
<dbReference type="EMBL" id="JASCZI010181408">
    <property type="protein sequence ID" value="MED6183115.1"/>
    <property type="molecule type" value="Genomic_DNA"/>
</dbReference>
<evidence type="ECO:0000313" key="6">
    <source>
        <dbReference type="Proteomes" id="UP001341840"/>
    </source>
</evidence>
<dbReference type="PANTHER" id="PTHR11926">
    <property type="entry name" value="GLUCOSYL/GLUCURONOSYL TRANSFERASES"/>
    <property type="match status" value="1"/>
</dbReference>
<proteinExistence type="inferred from homology"/>
<dbReference type="CDD" id="cd03784">
    <property type="entry name" value="GT1_Gtf-like"/>
    <property type="match status" value="1"/>
</dbReference>
<keyword evidence="6" id="KW-1185">Reference proteome</keyword>
<keyword evidence="3" id="KW-0328">Glycosyltransferase</keyword>